<dbReference type="AlphaFoldDB" id="A0A9N9ETC7"/>
<keyword evidence="2" id="KW-1185">Reference proteome</keyword>
<organism evidence="1 2">
    <name type="scientific">Cetraspora pellucida</name>
    <dbReference type="NCBI Taxonomy" id="1433469"/>
    <lineage>
        <taxon>Eukaryota</taxon>
        <taxon>Fungi</taxon>
        <taxon>Fungi incertae sedis</taxon>
        <taxon>Mucoromycota</taxon>
        <taxon>Glomeromycotina</taxon>
        <taxon>Glomeromycetes</taxon>
        <taxon>Diversisporales</taxon>
        <taxon>Gigasporaceae</taxon>
        <taxon>Cetraspora</taxon>
    </lineage>
</organism>
<dbReference type="EMBL" id="CAJVQA010009922">
    <property type="protein sequence ID" value="CAG8691228.1"/>
    <property type="molecule type" value="Genomic_DNA"/>
</dbReference>
<evidence type="ECO:0000313" key="1">
    <source>
        <dbReference type="EMBL" id="CAG8691228.1"/>
    </source>
</evidence>
<dbReference type="Proteomes" id="UP000789759">
    <property type="component" value="Unassembled WGS sequence"/>
</dbReference>
<proteinExistence type="predicted"/>
<feature type="non-terminal residue" evidence="1">
    <location>
        <position position="89"/>
    </location>
</feature>
<name>A0A9N9ETC7_9GLOM</name>
<protein>
    <submittedName>
        <fullName evidence="1">10721_t:CDS:1</fullName>
    </submittedName>
</protein>
<gene>
    <name evidence="1" type="ORF">CPELLU_LOCUS11308</name>
</gene>
<reference evidence="1" key="1">
    <citation type="submission" date="2021-06" db="EMBL/GenBank/DDBJ databases">
        <authorList>
            <person name="Kallberg Y."/>
            <person name="Tangrot J."/>
            <person name="Rosling A."/>
        </authorList>
    </citation>
    <scope>NUCLEOTIDE SEQUENCE</scope>
    <source>
        <strain evidence="1">FL966</strain>
    </source>
</reference>
<evidence type="ECO:0000313" key="2">
    <source>
        <dbReference type="Proteomes" id="UP000789759"/>
    </source>
</evidence>
<accession>A0A9N9ETC7</accession>
<sequence length="89" mass="10032">MHQRSYQGSCGYQKGSIISDVESQDTNCEELVKDLLSIVTMFTVKHNDAQDSFVSQYGTASNLEEMNGHVKMDLQSESEDLQVRNKEPT</sequence>
<comment type="caution">
    <text evidence="1">The sequence shown here is derived from an EMBL/GenBank/DDBJ whole genome shotgun (WGS) entry which is preliminary data.</text>
</comment>